<dbReference type="InterPro" id="IPR043129">
    <property type="entry name" value="ATPase_NBD"/>
</dbReference>
<keyword evidence="4" id="KW-0346">Stress response</keyword>
<reference evidence="7" key="1">
    <citation type="journal article" date="2014" name="Int. J. Syst. Evol. Microbiol.">
        <title>Complete genome sequence of Corynebacterium casei LMG S-19264T (=DSM 44701T), isolated from a smear-ripened cheese.</title>
        <authorList>
            <consortium name="US DOE Joint Genome Institute (JGI-PGF)"/>
            <person name="Walter F."/>
            <person name="Albersmeier A."/>
            <person name="Kalinowski J."/>
            <person name="Ruckert C."/>
        </authorList>
    </citation>
    <scope>NUCLEOTIDE SEQUENCE</scope>
    <source>
        <strain evidence="7">VKM Ac-1321</strain>
    </source>
</reference>
<evidence type="ECO:0008006" key="9">
    <source>
        <dbReference type="Google" id="ProtNLM"/>
    </source>
</evidence>
<dbReference type="Gene3D" id="3.30.420.40">
    <property type="match status" value="2"/>
</dbReference>
<evidence type="ECO:0000256" key="3">
    <source>
        <dbReference type="ARBA" id="ARBA00022840"/>
    </source>
</evidence>
<evidence type="ECO:0000256" key="2">
    <source>
        <dbReference type="ARBA" id="ARBA00022741"/>
    </source>
</evidence>
<evidence type="ECO:0000256" key="4">
    <source>
        <dbReference type="ARBA" id="ARBA00023016"/>
    </source>
</evidence>
<reference evidence="7" key="2">
    <citation type="submission" date="2023-01" db="EMBL/GenBank/DDBJ databases">
        <authorList>
            <person name="Sun Q."/>
            <person name="Evtushenko L."/>
        </authorList>
    </citation>
    <scope>NUCLEOTIDE SEQUENCE</scope>
    <source>
        <strain evidence="7">VKM Ac-1321</strain>
    </source>
</reference>
<proteinExistence type="inferred from homology"/>
<feature type="compositionally biased region" description="Pro residues" evidence="6">
    <location>
        <begin position="431"/>
        <end position="441"/>
    </location>
</feature>
<evidence type="ECO:0000256" key="6">
    <source>
        <dbReference type="SAM" id="MobiDB-lite"/>
    </source>
</evidence>
<dbReference type="Proteomes" id="UP001143480">
    <property type="component" value="Unassembled WGS sequence"/>
</dbReference>
<feature type="region of interest" description="Disordered" evidence="6">
    <location>
        <begin position="413"/>
        <end position="444"/>
    </location>
</feature>
<organism evidence="7 8">
    <name type="scientific">Dactylosporangium matsuzakiense</name>
    <dbReference type="NCBI Taxonomy" id="53360"/>
    <lineage>
        <taxon>Bacteria</taxon>
        <taxon>Bacillati</taxon>
        <taxon>Actinomycetota</taxon>
        <taxon>Actinomycetes</taxon>
        <taxon>Micromonosporales</taxon>
        <taxon>Micromonosporaceae</taxon>
        <taxon>Dactylosporangium</taxon>
    </lineage>
</organism>
<dbReference type="AlphaFoldDB" id="A0A9W6KGI4"/>
<protein>
    <recommendedName>
        <fullName evidence="9">Hsp70 protein</fullName>
    </recommendedName>
</protein>
<dbReference type="PRINTS" id="PR00301">
    <property type="entry name" value="HEATSHOCK70"/>
</dbReference>
<keyword evidence="5" id="KW-0143">Chaperone</keyword>
<gene>
    <name evidence="7" type="ORF">GCM10017581_015810</name>
</gene>
<keyword evidence="8" id="KW-1185">Reference proteome</keyword>
<dbReference type="GO" id="GO:0005524">
    <property type="term" value="F:ATP binding"/>
    <property type="evidence" value="ECO:0007669"/>
    <property type="project" value="UniProtKB-KW"/>
</dbReference>
<dbReference type="GO" id="GO:0140662">
    <property type="term" value="F:ATP-dependent protein folding chaperone"/>
    <property type="evidence" value="ECO:0007669"/>
    <property type="project" value="InterPro"/>
</dbReference>
<evidence type="ECO:0000313" key="8">
    <source>
        <dbReference type="Proteomes" id="UP001143480"/>
    </source>
</evidence>
<dbReference type="PANTHER" id="PTHR42749">
    <property type="entry name" value="CELL SHAPE-DETERMINING PROTEIN MREB"/>
    <property type="match status" value="1"/>
</dbReference>
<name>A0A9W6KGI4_9ACTN</name>
<keyword evidence="2" id="KW-0547">Nucleotide-binding</keyword>
<dbReference type="PROSITE" id="PS01036">
    <property type="entry name" value="HSP70_3"/>
    <property type="match status" value="1"/>
</dbReference>
<dbReference type="EMBL" id="BSFP01000005">
    <property type="protein sequence ID" value="GLK99840.1"/>
    <property type="molecule type" value="Genomic_DNA"/>
</dbReference>
<dbReference type="Gene3D" id="3.90.640.10">
    <property type="entry name" value="Actin, Chain A, domain 4"/>
    <property type="match status" value="1"/>
</dbReference>
<dbReference type="Pfam" id="PF00012">
    <property type="entry name" value="HSP70"/>
    <property type="match status" value="1"/>
</dbReference>
<accession>A0A9W6KGI4</accession>
<dbReference type="PANTHER" id="PTHR42749:SF1">
    <property type="entry name" value="CELL SHAPE-DETERMINING PROTEIN MREB"/>
    <property type="match status" value="1"/>
</dbReference>
<dbReference type="SUPFAM" id="SSF53067">
    <property type="entry name" value="Actin-like ATPase domain"/>
    <property type="match status" value="2"/>
</dbReference>
<dbReference type="InterPro" id="IPR018181">
    <property type="entry name" value="Heat_shock_70_CS"/>
</dbReference>
<evidence type="ECO:0000256" key="5">
    <source>
        <dbReference type="ARBA" id="ARBA00023186"/>
    </source>
</evidence>
<dbReference type="RefSeq" id="WP_261959741.1">
    <property type="nucleotide sequence ID" value="NZ_BAAAXA010000001.1"/>
</dbReference>
<comment type="similarity">
    <text evidence="1">Belongs to the heat shock protein 70 family.</text>
</comment>
<dbReference type="InterPro" id="IPR013126">
    <property type="entry name" value="Hsp_70_fam"/>
</dbReference>
<keyword evidence="3" id="KW-0067">ATP-binding</keyword>
<evidence type="ECO:0000313" key="7">
    <source>
        <dbReference type="EMBL" id="GLK99840.1"/>
    </source>
</evidence>
<comment type="caution">
    <text evidence="7">The sequence shown here is derived from an EMBL/GenBank/DDBJ whole genome shotgun (WGS) entry which is preliminary data.</text>
</comment>
<evidence type="ECO:0000256" key="1">
    <source>
        <dbReference type="ARBA" id="ARBA00007381"/>
    </source>
</evidence>
<sequence length="588" mass="61679">MTPTQPPEPVVIGVDLGTSSTVAVIGAPGRPPRTLLFDGSPLLPSGVAATAAGRLLTGRDALQTATVDPAAFEPYPKQRIDDGSVLLGGVEVPVPRLFEAILDRVLTEARGTGRLDDQPAQLIIACPAAWSATRRQTLLAAAPPATRLVDEPIAAAHAFADHLADDGALAVVYDLGAGTFDAALVRRTADAFTVVADRGIPDCGGLDIDAAIVAHLHETGDPATWSRLDHPQSTAEHHARRQLWDNVRAAKEMLSRSSTAIVYVPLLELEVPLGREQLDRLASPVIDRTVSVVRDLLATADLSPSDLSAILLSGGASRMPAITTALHRAFGRPPATVDQPELAVAEGTIRAATEPVLAAPSVLAEPSVISPAPVSELLPARSGGRYRRTAFAAAAALTAAAITTAVLWKANAGDGTEPPRTAALTQSAPASPSPSPSPSPSYPEGVDPCLLGTWRFTTNDAYGLIGGVQVLYTGGAGVLVTYRPDRTTVIDYTNMEPRTAKYGNDTWSDVHRGTTSGTYYAANGTVTMTITHSDAVDTVRRNGKVNATGPVTYFPEPEQYRCIGDELTSYSTRGSFSIRATRQPATPN</sequence>